<protein>
    <submittedName>
        <fullName evidence="1">Uncharacterized protein</fullName>
    </submittedName>
</protein>
<name>A0A0F9E9B2_9ZZZZ</name>
<dbReference type="AlphaFoldDB" id="A0A0F9E9B2"/>
<gene>
    <name evidence="1" type="ORF">LCGC14_2181870</name>
</gene>
<evidence type="ECO:0000313" key="1">
    <source>
        <dbReference type="EMBL" id="KKL62776.1"/>
    </source>
</evidence>
<organism evidence="1">
    <name type="scientific">marine sediment metagenome</name>
    <dbReference type="NCBI Taxonomy" id="412755"/>
    <lineage>
        <taxon>unclassified sequences</taxon>
        <taxon>metagenomes</taxon>
        <taxon>ecological metagenomes</taxon>
    </lineage>
</organism>
<proteinExistence type="predicted"/>
<comment type="caution">
    <text evidence="1">The sequence shown here is derived from an EMBL/GenBank/DDBJ whole genome shotgun (WGS) entry which is preliminary data.</text>
</comment>
<dbReference type="EMBL" id="LAZR01028385">
    <property type="protein sequence ID" value="KKL62776.1"/>
    <property type="molecule type" value="Genomic_DNA"/>
</dbReference>
<sequence length="46" mass="5279">MMEIIAALCDSEVSIPFGQMWSPVPGARRYFISSEWMVLSMWVLGR</sequence>
<reference evidence="1" key="1">
    <citation type="journal article" date="2015" name="Nature">
        <title>Complex archaea that bridge the gap between prokaryotes and eukaryotes.</title>
        <authorList>
            <person name="Spang A."/>
            <person name="Saw J.H."/>
            <person name="Jorgensen S.L."/>
            <person name="Zaremba-Niedzwiedzka K."/>
            <person name="Martijn J."/>
            <person name="Lind A.E."/>
            <person name="van Eijk R."/>
            <person name="Schleper C."/>
            <person name="Guy L."/>
            <person name="Ettema T.J."/>
        </authorList>
    </citation>
    <scope>NUCLEOTIDE SEQUENCE</scope>
</reference>
<accession>A0A0F9E9B2</accession>